<dbReference type="AlphaFoldDB" id="A0A914PUK7"/>
<reference evidence="2" key="1">
    <citation type="submission" date="2022-11" db="UniProtKB">
        <authorList>
            <consortium name="WormBaseParasite"/>
        </authorList>
    </citation>
    <scope>IDENTIFICATION</scope>
</reference>
<dbReference type="Proteomes" id="UP000887578">
    <property type="component" value="Unplaced"/>
</dbReference>
<protein>
    <submittedName>
        <fullName evidence="2">Uncharacterized protein</fullName>
    </submittedName>
</protein>
<accession>A0A914PUK7</accession>
<proteinExistence type="predicted"/>
<organism evidence="1 2">
    <name type="scientific">Panagrolaimus davidi</name>
    <dbReference type="NCBI Taxonomy" id="227884"/>
    <lineage>
        <taxon>Eukaryota</taxon>
        <taxon>Metazoa</taxon>
        <taxon>Ecdysozoa</taxon>
        <taxon>Nematoda</taxon>
        <taxon>Chromadorea</taxon>
        <taxon>Rhabditida</taxon>
        <taxon>Tylenchina</taxon>
        <taxon>Panagrolaimomorpha</taxon>
        <taxon>Panagrolaimoidea</taxon>
        <taxon>Panagrolaimidae</taxon>
        <taxon>Panagrolaimus</taxon>
    </lineage>
</organism>
<evidence type="ECO:0000313" key="1">
    <source>
        <dbReference type="Proteomes" id="UP000887578"/>
    </source>
</evidence>
<keyword evidence="1" id="KW-1185">Reference proteome</keyword>
<evidence type="ECO:0000313" key="2">
    <source>
        <dbReference type="WBParaSite" id="PDA_v2.g19970.t1"/>
    </source>
</evidence>
<name>A0A914PUK7_9BILA</name>
<dbReference type="WBParaSite" id="PDA_v2.g19970.t1">
    <property type="protein sequence ID" value="PDA_v2.g19970.t1"/>
    <property type="gene ID" value="PDA_v2.g19970"/>
</dbReference>
<sequence>MDQNGIPDLRNLFIANSLAFDDSLQMKYQTLPTIIQSFARCEPKHLKIQHQNLTFKELDFLTGHGNIETLRFKNVKIVDENGDPMPLEDIMAKVPKVYEFW</sequence>